<dbReference type="PANTHER" id="PTHR42714">
    <property type="entry name" value="TRNA MODIFICATION GTPASE GTPBP3"/>
    <property type="match status" value="1"/>
</dbReference>
<dbReference type="AlphaFoldDB" id="A0AB35Y4X4"/>
<dbReference type="Pfam" id="PF00350">
    <property type="entry name" value="Dynamin_N"/>
    <property type="match status" value="1"/>
</dbReference>
<evidence type="ECO:0000259" key="1">
    <source>
        <dbReference type="Pfam" id="PF00350"/>
    </source>
</evidence>
<dbReference type="GO" id="GO:0005737">
    <property type="term" value="C:cytoplasm"/>
    <property type="evidence" value="ECO:0007669"/>
    <property type="project" value="TreeGrafter"/>
</dbReference>
<dbReference type="Gene3D" id="3.40.50.300">
    <property type="entry name" value="P-loop containing nucleotide triphosphate hydrolases"/>
    <property type="match status" value="1"/>
</dbReference>
<dbReference type="GO" id="GO:0030488">
    <property type="term" value="P:tRNA methylation"/>
    <property type="evidence" value="ECO:0007669"/>
    <property type="project" value="TreeGrafter"/>
</dbReference>
<dbReference type="InterPro" id="IPR045063">
    <property type="entry name" value="Dynamin_N"/>
</dbReference>
<comment type="caution">
    <text evidence="2">The sequence shown here is derived from an EMBL/GenBank/DDBJ whole genome shotgun (WGS) entry which is preliminary data.</text>
</comment>
<proteinExistence type="predicted"/>
<reference evidence="2" key="1">
    <citation type="submission" date="2024-03" db="EMBL/GenBank/DDBJ databases">
        <authorList>
            <person name="Plomp N."/>
            <person name="Harmsen H.J."/>
        </authorList>
    </citation>
    <scope>NUCLEOTIDE SEQUENCE</scope>
    <source>
        <strain evidence="2">HTF-128</strain>
    </source>
</reference>
<protein>
    <submittedName>
        <fullName evidence="2">Dynamin family protein</fullName>
    </submittedName>
</protein>
<dbReference type="GO" id="GO:0002098">
    <property type="term" value="P:tRNA wobble uridine modification"/>
    <property type="evidence" value="ECO:0007669"/>
    <property type="project" value="TreeGrafter"/>
</dbReference>
<dbReference type="InterPro" id="IPR027417">
    <property type="entry name" value="P-loop_NTPase"/>
</dbReference>
<gene>
    <name evidence="2" type="ORF">WF834_09025</name>
</gene>
<evidence type="ECO:0000313" key="3">
    <source>
        <dbReference type="Proteomes" id="UP001373196"/>
    </source>
</evidence>
<accession>A0AB35Y4X4</accession>
<name>A0AB35Y4X4_9FIRM</name>
<organism evidence="2 3">
    <name type="scientific">Faecalibacterium wellingii</name>
    <dbReference type="NCBI Taxonomy" id="2929491"/>
    <lineage>
        <taxon>Bacteria</taxon>
        <taxon>Bacillati</taxon>
        <taxon>Bacillota</taxon>
        <taxon>Clostridia</taxon>
        <taxon>Eubacteriales</taxon>
        <taxon>Oscillospiraceae</taxon>
        <taxon>Faecalibacterium</taxon>
    </lineage>
</organism>
<dbReference type="Proteomes" id="UP001373196">
    <property type="component" value="Unassembled WGS sequence"/>
</dbReference>
<dbReference type="PANTHER" id="PTHR42714:SF2">
    <property type="entry name" value="TRNA MODIFICATION GTPASE GTPBP3, MITOCHONDRIAL"/>
    <property type="match status" value="1"/>
</dbReference>
<dbReference type="RefSeq" id="WP_339395642.1">
    <property type="nucleotide sequence ID" value="NZ_JBBFGL010000008.1"/>
</dbReference>
<sequence length="421" mass="47851">MPFIIDEDEPDLSTLFQGVKVPEPNMYISDSSQAVRLLSELIRNEKQPPVHRIKSMVAQLFALFSEISLDNELELYEQFLNLCARLTEIQKIRKLQNKAVVSFGGKFSAGKSRFINAISGIQDLLPVDQKPTTSVPTYIIKADHDTLSANSIYGYSTPLTTQSMGALTHEFYDTYGIGFSAFLDCIIAESSSFILPEGIALLDTPGYTKYDEKSLSKMTLSDRQRAFEQLRASDYLIWLVDIDNGGLNQDDLDFLASLHFQTKVLVVFTKADLKPEHEIHEILNLARQTMVRTAIPCFGVTAYSSNQNQEYCGNLIPVFFQYVLQDSVRSNDLFTAFQKLEDQLRQNLVRAIDTTGHTARDLFGGITRSRQVMQIRSLVELWGRTQQKYTQLRKLLKRYDNLVTQINHEIASYIQSEDQHG</sequence>
<feature type="domain" description="Dynamin N-terminal" evidence="1">
    <location>
        <begin position="105"/>
        <end position="258"/>
    </location>
</feature>
<dbReference type="EMBL" id="JBBFGL010000008">
    <property type="protein sequence ID" value="MEJ5196309.1"/>
    <property type="molecule type" value="Genomic_DNA"/>
</dbReference>
<evidence type="ECO:0000313" key="2">
    <source>
        <dbReference type="EMBL" id="MEJ5196309.1"/>
    </source>
</evidence>
<dbReference type="SUPFAM" id="SSF52540">
    <property type="entry name" value="P-loop containing nucleoside triphosphate hydrolases"/>
    <property type="match status" value="1"/>
</dbReference>